<evidence type="ECO:0000313" key="3">
    <source>
        <dbReference type="Proteomes" id="UP001141806"/>
    </source>
</evidence>
<evidence type="ECO:0000256" key="1">
    <source>
        <dbReference type="SAM" id="Phobius"/>
    </source>
</evidence>
<feature type="transmembrane region" description="Helical" evidence="1">
    <location>
        <begin position="65"/>
        <end position="84"/>
    </location>
</feature>
<keyword evidence="1" id="KW-0472">Membrane</keyword>
<dbReference type="Proteomes" id="UP001141806">
    <property type="component" value="Unassembled WGS sequence"/>
</dbReference>
<accession>A0A9Q0GXQ8</accession>
<dbReference type="EMBL" id="JAMYWD010000011">
    <property type="protein sequence ID" value="KAJ4955470.1"/>
    <property type="molecule type" value="Genomic_DNA"/>
</dbReference>
<evidence type="ECO:0000313" key="2">
    <source>
        <dbReference type="EMBL" id="KAJ4955470.1"/>
    </source>
</evidence>
<name>A0A9Q0GXQ8_9MAGN</name>
<keyword evidence="1" id="KW-1133">Transmembrane helix</keyword>
<comment type="caution">
    <text evidence="2">The sequence shown here is derived from an EMBL/GenBank/DDBJ whole genome shotgun (WGS) entry which is preliminary data.</text>
</comment>
<protein>
    <submittedName>
        <fullName evidence="2">Uncharacterized protein</fullName>
    </submittedName>
</protein>
<proteinExistence type="predicted"/>
<dbReference type="AlphaFoldDB" id="A0A9Q0GXQ8"/>
<sequence>MSNNLDDEMRAMGYVPKTEFVLHDFDEVVKDVVDAERFHSFRDGVCSCYDFCSITNSGVQRSHNLLCYGILVTVPCFGTIFMNIRSSTCCSNKPPSLPWRLIGENFHI</sequence>
<keyword evidence="3" id="KW-1185">Reference proteome</keyword>
<organism evidence="2 3">
    <name type="scientific">Protea cynaroides</name>
    <dbReference type="NCBI Taxonomy" id="273540"/>
    <lineage>
        <taxon>Eukaryota</taxon>
        <taxon>Viridiplantae</taxon>
        <taxon>Streptophyta</taxon>
        <taxon>Embryophyta</taxon>
        <taxon>Tracheophyta</taxon>
        <taxon>Spermatophyta</taxon>
        <taxon>Magnoliopsida</taxon>
        <taxon>Proteales</taxon>
        <taxon>Proteaceae</taxon>
        <taxon>Protea</taxon>
    </lineage>
</organism>
<gene>
    <name evidence="2" type="ORF">NE237_012253</name>
</gene>
<reference evidence="2" key="1">
    <citation type="journal article" date="2023" name="Plant J.">
        <title>The genome of the king protea, Protea cynaroides.</title>
        <authorList>
            <person name="Chang J."/>
            <person name="Duong T.A."/>
            <person name="Schoeman C."/>
            <person name="Ma X."/>
            <person name="Roodt D."/>
            <person name="Barker N."/>
            <person name="Li Z."/>
            <person name="Van de Peer Y."/>
            <person name="Mizrachi E."/>
        </authorList>
    </citation>
    <scope>NUCLEOTIDE SEQUENCE</scope>
    <source>
        <tissue evidence="2">Young leaves</tissue>
    </source>
</reference>
<keyword evidence="1" id="KW-0812">Transmembrane</keyword>